<keyword evidence="3" id="KW-0418">Kinase</keyword>
<dbReference type="PANTHER" id="PTHR37512">
    <property type="entry name" value="TRIFUNCTIONAL NAD BIOSYNTHESIS/REGULATOR PROTEIN NADR"/>
    <property type="match status" value="1"/>
</dbReference>
<sequence length="359" mass="41892">MNYGIQISEYDPNLTFGYYGGKFLPFHMGHLSCIIKAASMVDVLFVVVGYDEGYEQKLCQHSKFKWVSSRLRERWVTKATKNLPNVRVLSHYERRSPDHMTDPLVKQANDSLLQKLGGRLDYVFSSEQEYDTYFNKYFPASQHIIFDRNNSPFPISATEIRASGVYSYWDMLPSAVRESYVKRICLCGIESTGKSTMTKLLAAHYLTNFIEEYGRTFYDDINGCFDIDMPEDFHQIAFGHSHAIQQAIPTSNKVLFIDTEETYTQFFRMKGLGEKSTVLEEMIKNKVNQIDTYIYLEPHNDYEMDGTRLPVEEEMRLRDNDYLKALFRDYGITLHIVDEQNRTERLQKCIEIVNNSLKL</sequence>
<protein>
    <submittedName>
        <fullName evidence="3">Multifunctional transcriptional regulator/nicotinamide-nucleotide adenylyltransferase/ribosylnicotinamide kinase NadR</fullName>
        <ecNumber evidence="3">2.7.1.22</ecNumber>
        <ecNumber evidence="3">2.7.7.1</ecNumber>
    </submittedName>
</protein>
<feature type="domain" description="Cytidyltransferase-like" evidence="1">
    <location>
        <begin position="18"/>
        <end position="162"/>
    </location>
</feature>
<dbReference type="EMBL" id="JACSQO010000009">
    <property type="protein sequence ID" value="MBD7945572.1"/>
    <property type="molecule type" value="Genomic_DNA"/>
</dbReference>
<accession>A0ABR8RCR6</accession>
<evidence type="ECO:0000259" key="1">
    <source>
        <dbReference type="Pfam" id="PF01467"/>
    </source>
</evidence>
<evidence type="ECO:0000313" key="3">
    <source>
        <dbReference type="EMBL" id="MBD7945572.1"/>
    </source>
</evidence>
<dbReference type="SUPFAM" id="SSF52540">
    <property type="entry name" value="P-loop containing nucleoside triphosphate hydrolases"/>
    <property type="match status" value="1"/>
</dbReference>
<dbReference type="Gene3D" id="3.40.50.300">
    <property type="entry name" value="P-loop containing nucleotide triphosphate hydrolases"/>
    <property type="match status" value="1"/>
</dbReference>
<dbReference type="GO" id="GO:0000309">
    <property type="term" value="F:nicotinamide-nucleotide adenylyltransferase activity"/>
    <property type="evidence" value="ECO:0007669"/>
    <property type="project" value="UniProtKB-EC"/>
</dbReference>
<keyword evidence="4" id="KW-1185">Reference proteome</keyword>
<dbReference type="NCBIfam" id="TIGR00125">
    <property type="entry name" value="cyt_tran_rel"/>
    <property type="match status" value="1"/>
</dbReference>
<dbReference type="Pfam" id="PF01467">
    <property type="entry name" value="CTP_transf_like"/>
    <property type="match status" value="1"/>
</dbReference>
<dbReference type="NCBIfam" id="NF005988">
    <property type="entry name" value="PRK08099.1"/>
    <property type="match status" value="1"/>
</dbReference>
<feature type="domain" description="NadR/Ttd14 AAA" evidence="2">
    <location>
        <begin position="183"/>
        <end position="345"/>
    </location>
</feature>
<dbReference type="EC" id="2.7.7.1" evidence="3"/>
<reference evidence="3 4" key="1">
    <citation type="submission" date="2020-08" db="EMBL/GenBank/DDBJ databases">
        <title>A Genomic Blueprint of the Chicken Gut Microbiome.</title>
        <authorList>
            <person name="Gilroy R."/>
            <person name="Ravi A."/>
            <person name="Getino M."/>
            <person name="Pursley I."/>
            <person name="Horton D.L."/>
            <person name="Alikhan N.-F."/>
            <person name="Baker D."/>
            <person name="Gharbi K."/>
            <person name="Hall N."/>
            <person name="Watson M."/>
            <person name="Adriaenssens E.M."/>
            <person name="Foster-Nyarko E."/>
            <person name="Jarju S."/>
            <person name="Secka A."/>
            <person name="Antonio M."/>
            <person name="Oren A."/>
            <person name="Chaudhuri R."/>
            <person name="La Ragione R.M."/>
            <person name="Hildebrand F."/>
            <person name="Pallen M.J."/>
        </authorList>
    </citation>
    <scope>NUCLEOTIDE SEQUENCE [LARGE SCALE GENOMIC DNA]</scope>
    <source>
        <strain evidence="3 4">Sa2BUA9</strain>
    </source>
</reference>
<dbReference type="Pfam" id="PF13521">
    <property type="entry name" value="AAA_28"/>
    <property type="match status" value="1"/>
</dbReference>
<proteinExistence type="predicted"/>
<dbReference type="InterPro" id="IPR052735">
    <property type="entry name" value="NAD_biosynth-regulator"/>
</dbReference>
<dbReference type="GO" id="GO:0050262">
    <property type="term" value="F:ribosylnicotinamide kinase activity"/>
    <property type="evidence" value="ECO:0007669"/>
    <property type="project" value="UniProtKB-EC"/>
</dbReference>
<dbReference type="Gene3D" id="3.40.50.620">
    <property type="entry name" value="HUPs"/>
    <property type="match status" value="1"/>
</dbReference>
<dbReference type="EC" id="2.7.1.22" evidence="3"/>
<dbReference type="InterPro" id="IPR027417">
    <property type="entry name" value="P-loop_NTPase"/>
</dbReference>
<keyword evidence="3" id="KW-0548">Nucleotidyltransferase</keyword>
<dbReference type="SUPFAM" id="SSF52374">
    <property type="entry name" value="Nucleotidylyl transferase"/>
    <property type="match status" value="1"/>
</dbReference>
<dbReference type="InterPro" id="IPR004821">
    <property type="entry name" value="Cyt_trans-like"/>
</dbReference>
<organism evidence="3 4">
    <name type="scientific">Psychrobacillus faecigallinarum</name>
    <dbReference type="NCBI Taxonomy" id="2762235"/>
    <lineage>
        <taxon>Bacteria</taxon>
        <taxon>Bacillati</taxon>
        <taxon>Bacillota</taxon>
        <taxon>Bacilli</taxon>
        <taxon>Bacillales</taxon>
        <taxon>Bacillaceae</taxon>
        <taxon>Psychrobacillus</taxon>
    </lineage>
</organism>
<keyword evidence="3" id="KW-0808">Transferase</keyword>
<dbReference type="Proteomes" id="UP000640786">
    <property type="component" value="Unassembled WGS sequence"/>
</dbReference>
<dbReference type="RefSeq" id="WP_191697602.1">
    <property type="nucleotide sequence ID" value="NZ_JACSQO010000009.1"/>
</dbReference>
<dbReference type="PANTHER" id="PTHR37512:SF1">
    <property type="entry name" value="NADR_TTD14 AAA DOMAIN-CONTAINING PROTEIN"/>
    <property type="match status" value="1"/>
</dbReference>
<comment type="caution">
    <text evidence="3">The sequence shown here is derived from an EMBL/GenBank/DDBJ whole genome shotgun (WGS) entry which is preliminary data.</text>
</comment>
<evidence type="ECO:0000313" key="4">
    <source>
        <dbReference type="Proteomes" id="UP000640786"/>
    </source>
</evidence>
<evidence type="ECO:0000259" key="2">
    <source>
        <dbReference type="Pfam" id="PF13521"/>
    </source>
</evidence>
<dbReference type="InterPro" id="IPR038727">
    <property type="entry name" value="NadR/Ttd14_AAA_dom"/>
</dbReference>
<dbReference type="InterPro" id="IPR014729">
    <property type="entry name" value="Rossmann-like_a/b/a_fold"/>
</dbReference>
<name>A0ABR8RCR6_9BACI</name>
<gene>
    <name evidence="3" type="primary">nadR</name>
    <name evidence="3" type="ORF">H9650_15785</name>
</gene>